<keyword evidence="11" id="KW-1185">Reference proteome</keyword>
<dbReference type="InterPro" id="IPR050743">
    <property type="entry name" value="2-oxoacid_DH_E2_comp"/>
</dbReference>
<dbReference type="SUPFAM" id="SSF52777">
    <property type="entry name" value="CoA-dependent acyltransferases"/>
    <property type="match status" value="1"/>
</dbReference>
<dbReference type="PANTHER" id="PTHR43178:SF5">
    <property type="entry name" value="LIPOAMIDE ACYLTRANSFERASE COMPONENT OF BRANCHED-CHAIN ALPHA-KETO ACID DEHYDROGENASE COMPLEX, MITOCHONDRIAL"/>
    <property type="match status" value="1"/>
</dbReference>
<name>R4UIA7_9MOLU</name>
<feature type="region of interest" description="Disordered" evidence="7">
    <location>
        <begin position="78"/>
        <end position="100"/>
    </location>
</feature>
<dbReference type="InterPro" id="IPR003016">
    <property type="entry name" value="2-oxoA_DH_lipoyl-BS"/>
</dbReference>
<organism evidence="10 11">
    <name type="scientific">Spiroplasma syrphidicola EA-1</name>
    <dbReference type="NCBI Taxonomy" id="1276229"/>
    <lineage>
        <taxon>Bacteria</taxon>
        <taxon>Bacillati</taxon>
        <taxon>Mycoplasmatota</taxon>
        <taxon>Mollicutes</taxon>
        <taxon>Entomoplasmatales</taxon>
        <taxon>Spiroplasmataceae</taxon>
        <taxon>Spiroplasma</taxon>
    </lineage>
</organism>
<dbReference type="InterPro" id="IPR011053">
    <property type="entry name" value="Single_hybrid_motif"/>
</dbReference>
<feature type="domain" description="Lipoyl-binding" evidence="8">
    <location>
        <begin position="1"/>
        <end position="76"/>
    </location>
</feature>
<dbReference type="EC" id="2.3.1.-" evidence="6"/>
<protein>
    <recommendedName>
        <fullName evidence="6">Dihydrolipoamide acetyltransferase component of pyruvate dehydrogenase complex</fullName>
        <ecNumber evidence="6">2.3.1.-</ecNumber>
    </recommendedName>
</protein>
<dbReference type="STRING" id="1276229.SSYRP_v1c02940"/>
<dbReference type="eggNOG" id="COG0508">
    <property type="taxonomic scope" value="Bacteria"/>
</dbReference>
<evidence type="ECO:0000259" key="9">
    <source>
        <dbReference type="PROSITE" id="PS51826"/>
    </source>
</evidence>
<keyword evidence="10" id="KW-0670">Pyruvate</keyword>
<dbReference type="RefSeq" id="WP_016340539.1">
    <property type="nucleotide sequence ID" value="NC_021284.1"/>
</dbReference>
<accession>R4UIA7</accession>
<dbReference type="AlphaFoldDB" id="R4UIA7"/>
<evidence type="ECO:0000259" key="8">
    <source>
        <dbReference type="PROSITE" id="PS50968"/>
    </source>
</evidence>
<dbReference type="PATRIC" id="fig|1276229.3.peg.291"/>
<dbReference type="FunFam" id="3.30.559.10:FF:000007">
    <property type="entry name" value="Dihydrolipoamide acetyltransferase component of pyruvate dehydrogenase complex"/>
    <property type="match status" value="1"/>
</dbReference>
<keyword evidence="5 6" id="KW-0012">Acyltransferase</keyword>
<dbReference type="Gene3D" id="2.40.50.100">
    <property type="match status" value="1"/>
</dbReference>
<dbReference type="PROSITE" id="PS00189">
    <property type="entry name" value="LIPOYL"/>
    <property type="match status" value="1"/>
</dbReference>
<dbReference type="PANTHER" id="PTHR43178">
    <property type="entry name" value="DIHYDROLIPOAMIDE ACETYLTRANSFERASE COMPONENT OF PYRUVATE DEHYDROGENASE COMPLEX"/>
    <property type="match status" value="1"/>
</dbReference>
<dbReference type="InterPro" id="IPR004167">
    <property type="entry name" value="PSBD"/>
</dbReference>
<dbReference type="SUPFAM" id="SSF47005">
    <property type="entry name" value="Peripheral subunit-binding domain of 2-oxo acid dehydrogenase complex"/>
    <property type="match status" value="1"/>
</dbReference>
<dbReference type="Pfam" id="PF00198">
    <property type="entry name" value="2-oxoacid_dh"/>
    <property type="match status" value="1"/>
</dbReference>
<keyword evidence="4 6" id="KW-0450">Lipoyl</keyword>
<feature type="domain" description="Peripheral subunit-binding (PSBD)" evidence="9">
    <location>
        <begin position="135"/>
        <end position="172"/>
    </location>
</feature>
<dbReference type="InterPro" id="IPR036625">
    <property type="entry name" value="E3-bd_dom_sf"/>
</dbReference>
<dbReference type="InterPro" id="IPR001078">
    <property type="entry name" value="2-oxoacid_DH_actylTfrase"/>
</dbReference>
<evidence type="ECO:0000256" key="3">
    <source>
        <dbReference type="ARBA" id="ARBA00022679"/>
    </source>
</evidence>
<evidence type="ECO:0000256" key="1">
    <source>
        <dbReference type="ARBA" id="ARBA00001938"/>
    </source>
</evidence>
<dbReference type="GO" id="GO:0016407">
    <property type="term" value="F:acetyltransferase activity"/>
    <property type="evidence" value="ECO:0007669"/>
    <property type="project" value="TreeGrafter"/>
</dbReference>
<dbReference type="GO" id="GO:0005737">
    <property type="term" value="C:cytoplasm"/>
    <property type="evidence" value="ECO:0007669"/>
    <property type="project" value="TreeGrafter"/>
</dbReference>
<evidence type="ECO:0000256" key="2">
    <source>
        <dbReference type="ARBA" id="ARBA00007317"/>
    </source>
</evidence>
<evidence type="ECO:0000256" key="5">
    <source>
        <dbReference type="ARBA" id="ARBA00023315"/>
    </source>
</evidence>
<evidence type="ECO:0000256" key="4">
    <source>
        <dbReference type="ARBA" id="ARBA00022823"/>
    </source>
</evidence>
<keyword evidence="3 6" id="KW-0808">Transferase</keyword>
<dbReference type="Pfam" id="PF00364">
    <property type="entry name" value="Biotin_lipoyl"/>
    <property type="match status" value="1"/>
</dbReference>
<dbReference type="KEGG" id="ssyr:SSYRP_v1c02940"/>
<dbReference type="Gene3D" id="4.10.320.10">
    <property type="entry name" value="E3-binding domain"/>
    <property type="match status" value="1"/>
</dbReference>
<feature type="compositionally biased region" description="Low complexity" evidence="7">
    <location>
        <begin position="83"/>
        <end position="95"/>
    </location>
</feature>
<dbReference type="HOGENOM" id="CLU_016733_10_0_14"/>
<evidence type="ECO:0000256" key="6">
    <source>
        <dbReference type="RuleBase" id="RU003423"/>
    </source>
</evidence>
<dbReference type="OrthoDB" id="9805770at2"/>
<dbReference type="InterPro" id="IPR000089">
    <property type="entry name" value="Biotin_lipoyl"/>
</dbReference>
<dbReference type="SUPFAM" id="SSF51230">
    <property type="entry name" value="Single hybrid motif"/>
    <property type="match status" value="1"/>
</dbReference>
<dbReference type="PROSITE" id="PS50968">
    <property type="entry name" value="BIOTINYL_LIPOYL"/>
    <property type="match status" value="1"/>
</dbReference>
<sequence length="428" mass="45415">MVKFKFADIGEGLTEGKVGAINIKVGDKVKDGDEMFSVETDKVNAEIYSPCDGIITKINMKVGDVIYVGDVVVEIDDGKGDAPEASPAPASTPAEPVEEEKAAGVVGAVPISNAVLPSRGLPATNNNAVNNEHILATPIVRKMAADMKIDLSKIKGSGPNGRIMKADLLAGPTSAPSASGPSIGGAPITIPNIQVSGNVKREPMSSIRKAIAKQMTLAKTVIAETTLIKNVNVTKLIEIRAQLKGQAEKQGVKLTYMPFFMKACAIALKEFPIINSSYDQQSEEIIYKEYYNIGMATDTANGLMVPVVKGVDQLNVLQIGAVINDLATRTRDRKLKADEMRDGTFTISNFGSAGVEIATPVINFPEVAILGVGTIEKKPVVNANNEIEISSILPLSLTIDHRLIDGADGGRFLQRVSALLESPALLLL</sequence>
<evidence type="ECO:0000256" key="7">
    <source>
        <dbReference type="SAM" id="MobiDB-lite"/>
    </source>
</evidence>
<proteinExistence type="inferred from homology"/>
<dbReference type="PROSITE" id="PS51826">
    <property type="entry name" value="PSBD"/>
    <property type="match status" value="1"/>
</dbReference>
<reference evidence="10 11" key="1">
    <citation type="journal article" date="2013" name="Genome Biol. Evol.">
        <title>Complete genomes of two dipteran-associated spiroplasmas provided insights into the origin, dynamics, and impacts of viral invasion in spiroplasma.</title>
        <authorList>
            <person name="Ku C."/>
            <person name="Lo W.S."/>
            <person name="Chen L.L."/>
            <person name="Kuo C.H."/>
        </authorList>
    </citation>
    <scope>NUCLEOTIDE SEQUENCE [LARGE SCALE GENOMIC DNA]</scope>
    <source>
        <strain evidence="10">EA-1</strain>
    </source>
</reference>
<comment type="cofactor">
    <cofactor evidence="1 6">
        <name>(R)-lipoate</name>
        <dbReference type="ChEBI" id="CHEBI:83088"/>
    </cofactor>
</comment>
<dbReference type="Pfam" id="PF02817">
    <property type="entry name" value="E3_binding"/>
    <property type="match status" value="1"/>
</dbReference>
<evidence type="ECO:0000313" key="11">
    <source>
        <dbReference type="Proteomes" id="UP000013963"/>
    </source>
</evidence>
<comment type="similarity">
    <text evidence="2 6">Belongs to the 2-oxoacid dehydrogenase family.</text>
</comment>
<dbReference type="Proteomes" id="UP000013963">
    <property type="component" value="Chromosome"/>
</dbReference>
<dbReference type="CDD" id="cd06849">
    <property type="entry name" value="lipoyl_domain"/>
    <property type="match status" value="1"/>
</dbReference>
<dbReference type="EMBL" id="CP005078">
    <property type="protein sequence ID" value="AGM25890.1"/>
    <property type="molecule type" value="Genomic_DNA"/>
</dbReference>
<gene>
    <name evidence="10" type="primary">pdhC</name>
    <name evidence="10" type="ORF">SSYRP_v1c02940</name>
</gene>
<dbReference type="Gene3D" id="3.30.559.10">
    <property type="entry name" value="Chloramphenicol acetyltransferase-like domain"/>
    <property type="match status" value="1"/>
</dbReference>
<dbReference type="GO" id="GO:0031405">
    <property type="term" value="F:lipoic acid binding"/>
    <property type="evidence" value="ECO:0007669"/>
    <property type="project" value="TreeGrafter"/>
</dbReference>
<dbReference type="InterPro" id="IPR023213">
    <property type="entry name" value="CAT-like_dom_sf"/>
</dbReference>
<evidence type="ECO:0000313" key="10">
    <source>
        <dbReference type="EMBL" id="AGM25890.1"/>
    </source>
</evidence>